<evidence type="ECO:0000313" key="2">
    <source>
        <dbReference type="Proteomes" id="UP000232491"/>
    </source>
</evidence>
<dbReference type="Proteomes" id="UP000232491">
    <property type="component" value="Chromosome"/>
</dbReference>
<protein>
    <submittedName>
        <fullName evidence="1">Uncharacterized protein</fullName>
    </submittedName>
</protein>
<dbReference type="RefSeq" id="WP_232783080.1">
    <property type="nucleotide sequence ID" value="NZ_CP021558.1"/>
</dbReference>
<dbReference type="AlphaFoldDB" id="A0A2K9BT76"/>
<name>A0A2K9BT76_BIFBR</name>
<evidence type="ECO:0000313" key="1">
    <source>
        <dbReference type="EMBL" id="AUE03296.1"/>
    </source>
</evidence>
<sequence>MVMDANGRSHRAKGLPKGYAGTYDGNTAAAAAAAADVTPPAAYYDGRMNEDDRLGWAEGMDALNDRHVGAPRLPDGLDSGRWHDEFGANVCHAGGCTFTLGDGADPDVRVFNRSRIANLPLSVVRARLGGDDPKFDFGDRPWRPDPDGLADMREAFGVTPEGTRSTQLDDLLGPDPVEGSISSVAGTYPGANARLYADFVRHPRRRSYTLEGEAMPRARTRDMARGMFVESARNDAKAWGDGYDPDGMAERAGRWFDEKYPAPKRQ</sequence>
<organism evidence="1 2">
    <name type="scientific">Bifidobacterium breve</name>
    <dbReference type="NCBI Taxonomy" id="1685"/>
    <lineage>
        <taxon>Bacteria</taxon>
        <taxon>Bacillati</taxon>
        <taxon>Actinomycetota</taxon>
        <taxon>Actinomycetes</taxon>
        <taxon>Bifidobacteriales</taxon>
        <taxon>Bifidobacteriaceae</taxon>
        <taxon>Bifidobacterium</taxon>
    </lineage>
</organism>
<reference evidence="1 2" key="1">
    <citation type="submission" date="2017-05" db="EMBL/GenBank/DDBJ databases">
        <title>Comparative genomics and methylome analysis of the gut commensal Bifidobacterium breve.</title>
        <authorList>
            <person name="Bottacini F."/>
            <person name="Morrissey R."/>
            <person name="Roberts R.J."/>
            <person name="James K."/>
            <person name="van Breen J."/>
            <person name="Egan M."/>
            <person name="Lambert J."/>
            <person name="van Limpt K."/>
            <person name="Stanton C."/>
            <person name="Knol J."/>
            <person name="O' Connell Motherway M."/>
            <person name="van Sinderen D."/>
        </authorList>
    </citation>
    <scope>NUCLEOTIDE SEQUENCE [LARGE SCALE GENOMIC DNA]</scope>
    <source>
        <strain evidence="1 2">215W447a</strain>
    </source>
</reference>
<dbReference type="EMBL" id="CP021558">
    <property type="protein sequence ID" value="AUE03296.1"/>
    <property type="molecule type" value="Genomic_DNA"/>
</dbReference>
<proteinExistence type="predicted"/>
<gene>
    <name evidence="1" type="ORF">BB215W447A_1280</name>
</gene>
<accession>A0A2K9BT76</accession>